<comment type="caution">
    <text evidence="2">The sequence shown here is derived from an EMBL/GenBank/DDBJ whole genome shotgun (WGS) entry which is preliminary data.</text>
</comment>
<accession>A0A948TBI1</accession>
<reference evidence="2" key="2">
    <citation type="submission" date="2021-04" db="EMBL/GenBank/DDBJ databases">
        <authorList>
            <person name="Gilroy R."/>
        </authorList>
    </citation>
    <scope>NUCLEOTIDE SEQUENCE</scope>
    <source>
        <strain evidence="2">G4-2901</strain>
    </source>
</reference>
<dbReference type="EMBL" id="JAHLFW010000060">
    <property type="protein sequence ID" value="MBU3837993.1"/>
    <property type="molecule type" value="Genomic_DNA"/>
</dbReference>
<dbReference type="InterPro" id="IPR046482">
    <property type="entry name" value="DUF6575"/>
</dbReference>
<evidence type="ECO:0000313" key="2">
    <source>
        <dbReference type="EMBL" id="MBU3837993.1"/>
    </source>
</evidence>
<dbReference type="Proteomes" id="UP000783796">
    <property type="component" value="Unassembled WGS sequence"/>
</dbReference>
<evidence type="ECO:0000313" key="3">
    <source>
        <dbReference type="Proteomes" id="UP000783796"/>
    </source>
</evidence>
<organism evidence="2 3">
    <name type="scientific">Candidatus Phocaeicola faecigallinarum</name>
    <dbReference type="NCBI Taxonomy" id="2838732"/>
    <lineage>
        <taxon>Bacteria</taxon>
        <taxon>Pseudomonadati</taxon>
        <taxon>Bacteroidota</taxon>
        <taxon>Bacteroidia</taxon>
        <taxon>Bacteroidales</taxon>
        <taxon>Bacteroidaceae</taxon>
        <taxon>Phocaeicola</taxon>
    </lineage>
</organism>
<evidence type="ECO:0000259" key="1">
    <source>
        <dbReference type="Pfam" id="PF20215"/>
    </source>
</evidence>
<proteinExistence type="predicted"/>
<feature type="domain" description="DUF6575" evidence="1">
    <location>
        <begin position="7"/>
        <end position="107"/>
    </location>
</feature>
<name>A0A948TBI1_9BACT</name>
<reference evidence="2" key="1">
    <citation type="journal article" date="2021" name="PeerJ">
        <title>Extensive microbial diversity within the chicken gut microbiome revealed by metagenomics and culture.</title>
        <authorList>
            <person name="Gilroy R."/>
            <person name="Ravi A."/>
            <person name="Getino M."/>
            <person name="Pursley I."/>
            <person name="Horton D.L."/>
            <person name="Alikhan N.F."/>
            <person name="Baker D."/>
            <person name="Gharbi K."/>
            <person name="Hall N."/>
            <person name="Watson M."/>
            <person name="Adriaenssens E.M."/>
            <person name="Foster-Nyarko E."/>
            <person name="Jarju S."/>
            <person name="Secka A."/>
            <person name="Antonio M."/>
            <person name="Oren A."/>
            <person name="Chaudhuri R.R."/>
            <person name="La Ragione R."/>
            <person name="Hildebrand F."/>
            <person name="Pallen M.J."/>
        </authorList>
    </citation>
    <scope>NUCLEOTIDE SEQUENCE</scope>
    <source>
        <strain evidence="2">G4-2901</strain>
    </source>
</reference>
<dbReference type="AlphaFoldDB" id="A0A948TBI1"/>
<protein>
    <recommendedName>
        <fullName evidence="1">DUF6575 domain-containing protein</fullName>
    </recommendedName>
</protein>
<dbReference type="Pfam" id="PF20215">
    <property type="entry name" value="DUF6575"/>
    <property type="match status" value="1"/>
</dbReference>
<sequence length="141" mass="16310">MTNALIKVEKILDFYDVPQLFTARDNFDTLYLCLLYTDVPECRYTGIRISSKRINAFLSGKTDLREIMLHPESDGEYFEIAMNNNEYYIDSELTVPLAEDRLPEEGYSFCADEKENVVINIPVADRGLLMDIIKKFGWACM</sequence>
<gene>
    <name evidence="2" type="ORF">H9777_06700</name>
</gene>